<reference evidence="5" key="1">
    <citation type="journal article" date="2016" name="Nat. Commun.">
        <title>The Gonium pectorale genome demonstrates co-option of cell cycle regulation during the evolution of multicellularity.</title>
        <authorList>
            <person name="Hanschen E.R."/>
            <person name="Marriage T.N."/>
            <person name="Ferris P.J."/>
            <person name="Hamaji T."/>
            <person name="Toyoda A."/>
            <person name="Fujiyama A."/>
            <person name="Neme R."/>
            <person name="Noguchi H."/>
            <person name="Minakuchi Y."/>
            <person name="Suzuki M."/>
            <person name="Kawai-Toyooka H."/>
            <person name="Smith D.R."/>
            <person name="Sparks H."/>
            <person name="Anderson J."/>
            <person name="Bakaric R."/>
            <person name="Luria V."/>
            <person name="Karger A."/>
            <person name="Kirschner M.W."/>
            <person name="Durand P.M."/>
            <person name="Michod R.E."/>
            <person name="Nozaki H."/>
            <person name="Olson B.J."/>
        </authorList>
    </citation>
    <scope>NUCLEOTIDE SEQUENCE [LARGE SCALE GENOMIC DNA]</scope>
    <source>
        <strain evidence="5">NIES-2863</strain>
    </source>
</reference>
<proteinExistence type="inferred from homology"/>
<evidence type="ECO:0000313" key="4">
    <source>
        <dbReference type="EMBL" id="KXZ54526.1"/>
    </source>
</evidence>
<keyword evidence="5" id="KW-1185">Reference proteome</keyword>
<feature type="domain" description="Isochorismatase-like" evidence="3">
    <location>
        <begin position="24"/>
        <end position="120"/>
    </location>
</feature>
<evidence type="ECO:0000256" key="1">
    <source>
        <dbReference type="ARBA" id="ARBA00006336"/>
    </source>
</evidence>
<dbReference type="PANTHER" id="PTHR43540:SF1">
    <property type="entry name" value="ISOCHORISMATASE HYDROLASE"/>
    <property type="match status" value="1"/>
</dbReference>
<organism evidence="4 5">
    <name type="scientific">Gonium pectorale</name>
    <name type="common">Green alga</name>
    <dbReference type="NCBI Taxonomy" id="33097"/>
    <lineage>
        <taxon>Eukaryota</taxon>
        <taxon>Viridiplantae</taxon>
        <taxon>Chlorophyta</taxon>
        <taxon>core chlorophytes</taxon>
        <taxon>Chlorophyceae</taxon>
        <taxon>CS clade</taxon>
        <taxon>Chlamydomonadales</taxon>
        <taxon>Volvocaceae</taxon>
        <taxon>Gonium</taxon>
    </lineage>
</organism>
<dbReference type="Pfam" id="PF00857">
    <property type="entry name" value="Isochorismatase"/>
    <property type="match status" value="1"/>
</dbReference>
<dbReference type="OrthoDB" id="167809at2759"/>
<evidence type="ECO:0000313" key="5">
    <source>
        <dbReference type="Proteomes" id="UP000075714"/>
    </source>
</evidence>
<dbReference type="GO" id="GO:0016787">
    <property type="term" value="F:hydrolase activity"/>
    <property type="evidence" value="ECO:0007669"/>
    <property type="project" value="UniProtKB-KW"/>
</dbReference>
<dbReference type="Proteomes" id="UP000075714">
    <property type="component" value="Unassembled WGS sequence"/>
</dbReference>
<dbReference type="EMBL" id="LSYV01000005">
    <property type="protein sequence ID" value="KXZ54526.1"/>
    <property type="molecule type" value="Genomic_DNA"/>
</dbReference>
<dbReference type="PANTHER" id="PTHR43540">
    <property type="entry name" value="PEROXYUREIDOACRYLATE/UREIDOACRYLATE AMIDOHYDROLASE-RELATED"/>
    <property type="match status" value="1"/>
</dbReference>
<dbReference type="Gene3D" id="3.40.50.850">
    <property type="entry name" value="Isochorismatase-like"/>
    <property type="match status" value="1"/>
</dbReference>
<dbReference type="STRING" id="33097.A0A150GX91"/>
<dbReference type="AlphaFoldDB" id="A0A150GX91"/>
<evidence type="ECO:0000256" key="2">
    <source>
        <dbReference type="ARBA" id="ARBA00022801"/>
    </source>
</evidence>
<gene>
    <name evidence="4" type="ORF">GPECTOR_4g591</name>
</gene>
<dbReference type="SUPFAM" id="SSF52499">
    <property type="entry name" value="Isochorismatase-like hydrolases"/>
    <property type="match status" value="1"/>
</dbReference>
<dbReference type="InterPro" id="IPR050272">
    <property type="entry name" value="Isochorismatase-like_hydrls"/>
</dbReference>
<sequence length="173" mass="18314">MYTVIQSLTHDGRDRSRDYVISGFHVPPGSWDAQLIEPLSPGADEVVLPKTSSSVFNSTNLDYVLRCLGCKQLILAGCVTDQCVAHAVMDACDLNYLVTLVPEATATYSDARQAAALAAIGGYCRVRGVDQLAWELAAAKAAREAVASAAAKAAAAKAEEEGEEGEEVPRQLS</sequence>
<comment type="caution">
    <text evidence="4">The sequence shown here is derived from an EMBL/GenBank/DDBJ whole genome shotgun (WGS) entry which is preliminary data.</text>
</comment>
<name>A0A150GX91_GONPE</name>
<dbReference type="CDD" id="cd00431">
    <property type="entry name" value="cysteine_hydrolases"/>
    <property type="match status" value="1"/>
</dbReference>
<dbReference type="InterPro" id="IPR036380">
    <property type="entry name" value="Isochorismatase-like_sf"/>
</dbReference>
<evidence type="ECO:0000259" key="3">
    <source>
        <dbReference type="Pfam" id="PF00857"/>
    </source>
</evidence>
<accession>A0A150GX91</accession>
<protein>
    <recommendedName>
        <fullName evidence="3">Isochorismatase-like domain-containing protein</fullName>
    </recommendedName>
</protein>
<keyword evidence="2" id="KW-0378">Hydrolase</keyword>
<dbReference type="InterPro" id="IPR000868">
    <property type="entry name" value="Isochorismatase-like_dom"/>
</dbReference>
<comment type="similarity">
    <text evidence="1">Belongs to the isochorismatase family.</text>
</comment>